<keyword evidence="9" id="KW-0472">Membrane</keyword>
<feature type="coiled-coil region" evidence="11">
    <location>
        <begin position="16"/>
        <end position="125"/>
    </location>
</feature>
<keyword evidence="4" id="KW-0813">Transport</keyword>
<dbReference type="Proteomes" id="UP000632498">
    <property type="component" value="Unassembled WGS sequence"/>
</dbReference>
<keyword evidence="7" id="KW-1005">Bacterial flagellum biogenesis</keyword>
<evidence type="ECO:0000256" key="4">
    <source>
        <dbReference type="ARBA" id="ARBA00022448"/>
    </source>
</evidence>
<comment type="subcellular location">
    <subcellularLocation>
        <location evidence="1">Cell membrane</location>
        <topology evidence="1">Peripheral membrane protein</topology>
        <orientation evidence="1">Cytoplasmic side</orientation>
    </subcellularLocation>
</comment>
<reference evidence="12" key="1">
    <citation type="journal article" date="2014" name="Int. J. Syst. Evol. Microbiol.">
        <title>Complete genome sequence of Corynebacterium casei LMG S-19264T (=DSM 44701T), isolated from a smear-ripened cheese.</title>
        <authorList>
            <consortium name="US DOE Joint Genome Institute (JGI-PGF)"/>
            <person name="Walter F."/>
            <person name="Albersmeier A."/>
            <person name="Kalinowski J."/>
            <person name="Ruckert C."/>
        </authorList>
    </citation>
    <scope>NUCLEOTIDE SEQUENCE</scope>
    <source>
        <strain evidence="12">CGMCC 1.15254</strain>
    </source>
</reference>
<dbReference type="GO" id="GO:0044781">
    <property type="term" value="P:bacterial-type flagellum organization"/>
    <property type="evidence" value="ECO:0007669"/>
    <property type="project" value="UniProtKB-KW"/>
</dbReference>
<reference evidence="12" key="2">
    <citation type="submission" date="2020-09" db="EMBL/GenBank/DDBJ databases">
        <authorList>
            <person name="Sun Q."/>
            <person name="Zhou Y."/>
        </authorList>
    </citation>
    <scope>NUCLEOTIDE SEQUENCE</scope>
    <source>
        <strain evidence="12">CGMCC 1.15254</strain>
    </source>
</reference>
<dbReference type="InterPro" id="IPR053716">
    <property type="entry name" value="Flag_assembly_chemotaxis_eff"/>
</dbReference>
<evidence type="ECO:0000256" key="8">
    <source>
        <dbReference type="ARBA" id="ARBA00022927"/>
    </source>
</evidence>
<accession>A0A917F8S8</accession>
<dbReference type="RefSeq" id="WP_188661663.1">
    <property type="nucleotide sequence ID" value="NZ_BMHV01000004.1"/>
</dbReference>
<sequence>MGKTLANLIRLHKYRVDEKRRVLGQLYGELHDLEQKLQDLENQLIEEQKIAKSAPDQALFSYGRFHQRAMGIREQLQQAIAAKEQEVEIARDDVNEAFRELKVYEEAEKNRIKRVEEERTRKENIEMDEIAMNLHRRKQD</sequence>
<dbReference type="GO" id="GO:0009288">
    <property type="term" value="C:bacterial-type flagellum"/>
    <property type="evidence" value="ECO:0007669"/>
    <property type="project" value="InterPro"/>
</dbReference>
<keyword evidence="8" id="KW-0653">Protein transport</keyword>
<keyword evidence="6" id="KW-0145">Chemotaxis</keyword>
<keyword evidence="5" id="KW-1003">Cell membrane</keyword>
<proteinExistence type="inferred from homology"/>
<comment type="caution">
    <text evidence="12">The sequence shown here is derived from an EMBL/GenBank/DDBJ whole genome shotgun (WGS) entry which is preliminary data.</text>
</comment>
<evidence type="ECO:0000256" key="7">
    <source>
        <dbReference type="ARBA" id="ARBA00022795"/>
    </source>
</evidence>
<evidence type="ECO:0000256" key="3">
    <source>
        <dbReference type="ARBA" id="ARBA00020392"/>
    </source>
</evidence>
<dbReference type="GO" id="GO:0015031">
    <property type="term" value="P:protein transport"/>
    <property type="evidence" value="ECO:0007669"/>
    <property type="project" value="UniProtKB-KW"/>
</dbReference>
<evidence type="ECO:0000256" key="1">
    <source>
        <dbReference type="ARBA" id="ARBA00004413"/>
    </source>
</evidence>
<gene>
    <name evidence="12" type="ORF">GCM10011332_07020</name>
</gene>
<evidence type="ECO:0000256" key="11">
    <source>
        <dbReference type="SAM" id="Coils"/>
    </source>
</evidence>
<evidence type="ECO:0000256" key="10">
    <source>
        <dbReference type="ARBA" id="ARBA00023225"/>
    </source>
</evidence>
<dbReference type="InterPro" id="IPR012823">
    <property type="entry name" value="Flagell_FliJ"/>
</dbReference>
<dbReference type="AlphaFoldDB" id="A0A917F8S8"/>
<evidence type="ECO:0000256" key="2">
    <source>
        <dbReference type="ARBA" id="ARBA00010004"/>
    </source>
</evidence>
<protein>
    <recommendedName>
        <fullName evidence="3">Flagellar FliJ protein</fullName>
    </recommendedName>
</protein>
<dbReference type="GO" id="GO:0071973">
    <property type="term" value="P:bacterial-type flagellum-dependent cell motility"/>
    <property type="evidence" value="ECO:0007669"/>
    <property type="project" value="InterPro"/>
</dbReference>
<evidence type="ECO:0000256" key="9">
    <source>
        <dbReference type="ARBA" id="ARBA00023136"/>
    </source>
</evidence>
<keyword evidence="11" id="KW-0175">Coiled coil</keyword>
<evidence type="ECO:0000256" key="6">
    <source>
        <dbReference type="ARBA" id="ARBA00022500"/>
    </source>
</evidence>
<comment type="similarity">
    <text evidence="2">Belongs to the FliJ family.</text>
</comment>
<dbReference type="EMBL" id="BMHV01000004">
    <property type="protein sequence ID" value="GGF56124.1"/>
    <property type="molecule type" value="Genomic_DNA"/>
</dbReference>
<evidence type="ECO:0000313" key="12">
    <source>
        <dbReference type="EMBL" id="GGF56124.1"/>
    </source>
</evidence>
<evidence type="ECO:0000256" key="5">
    <source>
        <dbReference type="ARBA" id="ARBA00022475"/>
    </source>
</evidence>
<organism evidence="12 13">
    <name type="scientific">Terasakiella brassicae</name>
    <dbReference type="NCBI Taxonomy" id="1634917"/>
    <lineage>
        <taxon>Bacteria</taxon>
        <taxon>Pseudomonadati</taxon>
        <taxon>Pseudomonadota</taxon>
        <taxon>Alphaproteobacteria</taxon>
        <taxon>Rhodospirillales</taxon>
        <taxon>Terasakiellaceae</taxon>
        <taxon>Terasakiella</taxon>
    </lineage>
</organism>
<dbReference type="GO" id="GO:0005886">
    <property type="term" value="C:plasma membrane"/>
    <property type="evidence" value="ECO:0007669"/>
    <property type="project" value="UniProtKB-SubCell"/>
</dbReference>
<dbReference type="Pfam" id="PF02050">
    <property type="entry name" value="FliJ"/>
    <property type="match status" value="1"/>
</dbReference>
<dbReference type="Gene3D" id="1.10.287.1700">
    <property type="match status" value="1"/>
</dbReference>
<keyword evidence="13" id="KW-1185">Reference proteome</keyword>
<evidence type="ECO:0000313" key="13">
    <source>
        <dbReference type="Proteomes" id="UP000632498"/>
    </source>
</evidence>
<dbReference type="GO" id="GO:0006935">
    <property type="term" value="P:chemotaxis"/>
    <property type="evidence" value="ECO:0007669"/>
    <property type="project" value="UniProtKB-KW"/>
</dbReference>
<name>A0A917F8S8_9PROT</name>
<keyword evidence="10" id="KW-1006">Bacterial flagellum protein export</keyword>